<protein>
    <recommendedName>
        <fullName evidence="2">N-acetylmuramoyl-L-alanine amidase</fullName>
        <ecNumber evidence="2">3.5.1.28</ecNumber>
    </recommendedName>
</protein>
<organism evidence="6 7">
    <name type="scientific">Novosphingobium decolorationis</name>
    <dbReference type="NCBI Taxonomy" id="2698673"/>
    <lineage>
        <taxon>Bacteria</taxon>
        <taxon>Pseudomonadati</taxon>
        <taxon>Pseudomonadota</taxon>
        <taxon>Alphaproteobacteria</taxon>
        <taxon>Sphingomonadales</taxon>
        <taxon>Sphingomonadaceae</taxon>
        <taxon>Novosphingobium</taxon>
    </lineage>
</organism>
<evidence type="ECO:0000313" key="7">
    <source>
        <dbReference type="Proteomes" id="UP000677126"/>
    </source>
</evidence>
<proteinExistence type="predicted"/>
<keyword evidence="4" id="KW-0961">Cell wall biogenesis/degradation</keyword>
<dbReference type="RefSeq" id="WP_213502212.1">
    <property type="nucleotide sequence ID" value="NZ_CP054856.1"/>
</dbReference>
<dbReference type="SUPFAM" id="SSF55846">
    <property type="entry name" value="N-acetylmuramoyl-L-alanine amidase-like"/>
    <property type="match status" value="1"/>
</dbReference>
<dbReference type="PANTHER" id="PTHR30417">
    <property type="entry name" value="N-ACETYLMURAMOYL-L-ALANINE AMIDASE AMID"/>
    <property type="match status" value="1"/>
</dbReference>
<evidence type="ECO:0000256" key="3">
    <source>
        <dbReference type="ARBA" id="ARBA00022801"/>
    </source>
</evidence>
<dbReference type="Pfam" id="PF08239">
    <property type="entry name" value="SH3_3"/>
    <property type="match status" value="1"/>
</dbReference>
<feature type="domain" description="SH3b" evidence="5">
    <location>
        <begin position="203"/>
        <end position="259"/>
    </location>
</feature>
<dbReference type="Gene3D" id="2.30.30.40">
    <property type="entry name" value="SH3 Domains"/>
    <property type="match status" value="1"/>
</dbReference>
<dbReference type="EC" id="3.5.1.28" evidence="2"/>
<evidence type="ECO:0000259" key="5">
    <source>
        <dbReference type="PROSITE" id="PS51781"/>
    </source>
</evidence>
<dbReference type="SMART" id="SM00287">
    <property type="entry name" value="SH3b"/>
    <property type="match status" value="1"/>
</dbReference>
<evidence type="ECO:0000256" key="1">
    <source>
        <dbReference type="ARBA" id="ARBA00001561"/>
    </source>
</evidence>
<reference evidence="6 7" key="1">
    <citation type="journal article" date="2021" name="Int. J. Syst. Evol. Microbiol.">
        <title>Novosphingobium decolorationis sp. nov., an aniline blue-decolourizing bacterium isolated from East Pacific sediment.</title>
        <authorList>
            <person name="Chen X."/>
            <person name="Dong B."/>
            <person name="Chen T."/>
            <person name="Ren N."/>
            <person name="Wang J."/>
            <person name="Xu Y."/>
            <person name="Yang J."/>
            <person name="Zhu S."/>
            <person name="Chen J."/>
        </authorList>
    </citation>
    <scope>NUCLEOTIDE SEQUENCE [LARGE SCALE GENOMIC DNA]</scope>
    <source>
        <strain evidence="6 7">502str22</strain>
    </source>
</reference>
<dbReference type="Pfam" id="PF01510">
    <property type="entry name" value="Amidase_2"/>
    <property type="match status" value="1"/>
</dbReference>
<gene>
    <name evidence="6" type="ORF">HT578_03700</name>
</gene>
<dbReference type="PANTHER" id="PTHR30417:SF1">
    <property type="entry name" value="N-ACETYLMURAMOYL-L-ALANINE AMIDASE AMID"/>
    <property type="match status" value="1"/>
</dbReference>
<dbReference type="InterPro" id="IPR002502">
    <property type="entry name" value="Amidase_domain"/>
</dbReference>
<keyword evidence="3" id="KW-0378">Hydrolase</keyword>
<dbReference type="Gene3D" id="3.40.80.10">
    <property type="entry name" value="Peptidoglycan recognition protein-like"/>
    <property type="match status" value="1"/>
</dbReference>
<sequence>MTYSISKGMLYKEGALGRQVPSPNHSGAYRVNPTKLVMHYTAGGSGYGSAAWLANPNAGASAHFVICREGTVIQCVSVDRRAWHAGKSQWGELTNLNSYSIGIELANWGPLRDDGTTAAGKAVDYIEAAHKNGGRVRKWEVYPPAQIVAAEAVARAIAAYHPIDEIVGHDDIAPARKLDPGPAFDMTAFRKAVLGQVRGNAAPERGTVTASSLNVRSGPGTTYPVVSGLSRGQSVPILERRREWISIAPGQWVFGEYVR</sequence>
<dbReference type="EMBL" id="CP054856">
    <property type="protein sequence ID" value="QVM82927.1"/>
    <property type="molecule type" value="Genomic_DNA"/>
</dbReference>
<evidence type="ECO:0000313" key="6">
    <source>
        <dbReference type="EMBL" id="QVM82927.1"/>
    </source>
</evidence>
<dbReference type="PROSITE" id="PS51781">
    <property type="entry name" value="SH3B"/>
    <property type="match status" value="1"/>
</dbReference>
<comment type="catalytic activity">
    <reaction evidence="1">
        <text>Hydrolyzes the link between N-acetylmuramoyl residues and L-amino acid residues in certain cell-wall glycopeptides.</text>
        <dbReference type="EC" id="3.5.1.28"/>
    </reaction>
</comment>
<keyword evidence="7" id="KW-1185">Reference proteome</keyword>
<dbReference type="InterPro" id="IPR036505">
    <property type="entry name" value="Amidase/PGRP_sf"/>
</dbReference>
<dbReference type="Proteomes" id="UP000677126">
    <property type="component" value="Chromosome"/>
</dbReference>
<evidence type="ECO:0000256" key="4">
    <source>
        <dbReference type="ARBA" id="ARBA00023316"/>
    </source>
</evidence>
<name>A0ABX8E1B1_9SPHN</name>
<evidence type="ECO:0000256" key="2">
    <source>
        <dbReference type="ARBA" id="ARBA00011901"/>
    </source>
</evidence>
<accession>A0ABX8E1B1</accession>
<dbReference type="InterPro" id="IPR051206">
    <property type="entry name" value="NAMLAA_amidase_2"/>
</dbReference>
<dbReference type="CDD" id="cd06583">
    <property type="entry name" value="PGRP"/>
    <property type="match status" value="1"/>
</dbReference>
<dbReference type="InterPro" id="IPR003646">
    <property type="entry name" value="SH3-like_bac-type"/>
</dbReference>
<dbReference type="SMART" id="SM00644">
    <property type="entry name" value="Ami_2"/>
    <property type="match status" value="1"/>
</dbReference>